<dbReference type="GO" id="GO:0005524">
    <property type="term" value="F:ATP binding"/>
    <property type="evidence" value="ECO:0007669"/>
    <property type="project" value="UniProtKB-KW"/>
</dbReference>
<evidence type="ECO:0000256" key="1">
    <source>
        <dbReference type="ARBA" id="ARBA00001946"/>
    </source>
</evidence>
<proteinExistence type="predicted"/>
<keyword evidence="2" id="KW-0808">Transferase</keyword>
<keyword evidence="6" id="KW-0067">ATP-binding</keyword>
<dbReference type="InterPro" id="IPR052038">
    <property type="entry name" value="Type-VII_TA_antitoxin"/>
</dbReference>
<dbReference type="Pfam" id="PF18765">
    <property type="entry name" value="Polbeta"/>
    <property type="match status" value="1"/>
</dbReference>
<reference evidence="9" key="1">
    <citation type="submission" date="2020-09" db="EMBL/GenBank/DDBJ databases">
        <title>Novel species of Mucilaginibacter isolated from a glacier on the Tibetan Plateau.</title>
        <authorList>
            <person name="Liu Q."/>
            <person name="Xin Y.-H."/>
        </authorList>
    </citation>
    <scope>NUCLEOTIDE SEQUENCE</scope>
    <source>
        <strain evidence="9">ZB1P21</strain>
    </source>
</reference>
<dbReference type="Gene3D" id="3.30.460.10">
    <property type="entry name" value="Beta Polymerase, domain 2"/>
    <property type="match status" value="1"/>
</dbReference>
<dbReference type="GO" id="GO:0046872">
    <property type="term" value="F:metal ion binding"/>
    <property type="evidence" value="ECO:0007669"/>
    <property type="project" value="UniProtKB-KW"/>
</dbReference>
<dbReference type="Proteomes" id="UP000619078">
    <property type="component" value="Unassembled WGS sequence"/>
</dbReference>
<dbReference type="EMBL" id="JACWMX010000002">
    <property type="protein sequence ID" value="MBD1392449.1"/>
    <property type="molecule type" value="Genomic_DNA"/>
</dbReference>
<evidence type="ECO:0000256" key="4">
    <source>
        <dbReference type="ARBA" id="ARBA00022723"/>
    </source>
</evidence>
<evidence type="ECO:0000256" key="2">
    <source>
        <dbReference type="ARBA" id="ARBA00022679"/>
    </source>
</evidence>
<evidence type="ECO:0000256" key="7">
    <source>
        <dbReference type="ARBA" id="ARBA00022842"/>
    </source>
</evidence>
<evidence type="ECO:0000313" key="10">
    <source>
        <dbReference type="Proteomes" id="UP000619078"/>
    </source>
</evidence>
<name>A0A926NVF5_9SPHI</name>
<evidence type="ECO:0000256" key="6">
    <source>
        <dbReference type="ARBA" id="ARBA00022840"/>
    </source>
</evidence>
<accession>A0A926NVF5</accession>
<feature type="domain" description="Polymerase beta nucleotidyltransferase" evidence="8">
    <location>
        <begin position="4"/>
        <end position="82"/>
    </location>
</feature>
<evidence type="ECO:0000313" key="9">
    <source>
        <dbReference type="EMBL" id="MBD1392449.1"/>
    </source>
</evidence>
<sequence>MKELYAFGSVARGTDNEASDIDLIVEIDELNPISKGKLLLSLFNKFEAYFNKKVDLLTVDSVQNPVLEEYIGTSKEIVYARD</sequence>
<evidence type="ECO:0000256" key="3">
    <source>
        <dbReference type="ARBA" id="ARBA00022695"/>
    </source>
</evidence>
<dbReference type="SUPFAM" id="SSF81301">
    <property type="entry name" value="Nucleotidyltransferase"/>
    <property type="match status" value="1"/>
</dbReference>
<evidence type="ECO:0000256" key="5">
    <source>
        <dbReference type="ARBA" id="ARBA00022741"/>
    </source>
</evidence>
<keyword evidence="5" id="KW-0547">Nucleotide-binding</keyword>
<keyword evidence="7" id="KW-0460">Magnesium</keyword>
<comment type="cofactor">
    <cofactor evidence="1">
        <name>Mg(2+)</name>
        <dbReference type="ChEBI" id="CHEBI:18420"/>
    </cofactor>
</comment>
<evidence type="ECO:0000259" key="8">
    <source>
        <dbReference type="Pfam" id="PF18765"/>
    </source>
</evidence>
<keyword evidence="3" id="KW-0548">Nucleotidyltransferase</keyword>
<dbReference type="AlphaFoldDB" id="A0A926NVF5"/>
<keyword evidence="4" id="KW-0479">Metal-binding</keyword>
<dbReference type="GO" id="GO:0016779">
    <property type="term" value="F:nucleotidyltransferase activity"/>
    <property type="evidence" value="ECO:0007669"/>
    <property type="project" value="UniProtKB-KW"/>
</dbReference>
<protein>
    <submittedName>
        <fullName evidence="9">Nucleotidyltransferase domain-containing protein</fullName>
    </submittedName>
</protein>
<keyword evidence="10" id="KW-1185">Reference proteome</keyword>
<gene>
    <name evidence="9" type="ORF">IDJ76_04995</name>
</gene>
<comment type="caution">
    <text evidence="9">The sequence shown here is derived from an EMBL/GenBank/DDBJ whole genome shotgun (WGS) entry which is preliminary data.</text>
</comment>
<organism evidence="9 10">
    <name type="scientific">Mucilaginibacter glaciei</name>
    <dbReference type="NCBI Taxonomy" id="2772109"/>
    <lineage>
        <taxon>Bacteria</taxon>
        <taxon>Pseudomonadati</taxon>
        <taxon>Bacteroidota</taxon>
        <taxon>Sphingobacteriia</taxon>
        <taxon>Sphingobacteriales</taxon>
        <taxon>Sphingobacteriaceae</taxon>
        <taxon>Mucilaginibacter</taxon>
    </lineage>
</organism>
<dbReference type="PANTHER" id="PTHR33571">
    <property type="entry name" value="SSL8005 PROTEIN"/>
    <property type="match status" value="1"/>
</dbReference>
<dbReference type="CDD" id="cd05403">
    <property type="entry name" value="NT_KNTase_like"/>
    <property type="match status" value="1"/>
</dbReference>
<dbReference type="InterPro" id="IPR043519">
    <property type="entry name" value="NT_sf"/>
</dbReference>
<dbReference type="InterPro" id="IPR041633">
    <property type="entry name" value="Polbeta"/>
</dbReference>
<dbReference type="PANTHER" id="PTHR33571:SF14">
    <property type="entry name" value="PROTEIN ADENYLYLTRANSFERASE MJ0435-RELATED"/>
    <property type="match status" value="1"/>
</dbReference>